<evidence type="ECO:0000313" key="1">
    <source>
        <dbReference type="EMBL" id="CAB4142116.1"/>
    </source>
</evidence>
<protein>
    <submittedName>
        <fullName evidence="1">Uncharacterized protein</fullName>
    </submittedName>
</protein>
<organism evidence="1">
    <name type="scientific">uncultured Caudovirales phage</name>
    <dbReference type="NCBI Taxonomy" id="2100421"/>
    <lineage>
        <taxon>Viruses</taxon>
        <taxon>Duplodnaviria</taxon>
        <taxon>Heunggongvirae</taxon>
        <taxon>Uroviricota</taxon>
        <taxon>Caudoviricetes</taxon>
        <taxon>Peduoviridae</taxon>
        <taxon>Maltschvirus</taxon>
        <taxon>Maltschvirus maltsch</taxon>
    </lineage>
</organism>
<gene>
    <name evidence="1" type="ORF">UFOVP425_50</name>
</gene>
<proteinExistence type="predicted"/>
<dbReference type="EMBL" id="LR796399">
    <property type="protein sequence ID" value="CAB4142116.1"/>
    <property type="molecule type" value="Genomic_DNA"/>
</dbReference>
<reference evidence="1" key="1">
    <citation type="submission" date="2020-04" db="EMBL/GenBank/DDBJ databases">
        <authorList>
            <person name="Chiriac C."/>
            <person name="Salcher M."/>
            <person name="Ghai R."/>
            <person name="Kavagutti S V."/>
        </authorList>
    </citation>
    <scope>NUCLEOTIDE SEQUENCE</scope>
</reference>
<sequence length="76" mass="8901">MTPTAILDLLKKHGALGVLTIWLFYTNERLNKVEQELYRCYDKMSAYNEVGKRYPKGVDYYAVLTKETVLKRKKLA</sequence>
<name>A0A6J5MAN7_9CAUD</name>
<accession>A0A6J5MAN7</accession>